<accession>A0AAE8SRB6</accession>
<name>A0AAE8SRB6_9PEZI</name>
<dbReference type="AlphaFoldDB" id="A0AAE8SRB6"/>
<evidence type="ECO:0000256" key="1">
    <source>
        <dbReference type="SAM" id="MobiDB-lite"/>
    </source>
</evidence>
<reference evidence="2" key="1">
    <citation type="submission" date="2018-03" db="EMBL/GenBank/DDBJ databases">
        <authorList>
            <person name="Guldener U."/>
        </authorList>
    </citation>
    <scope>NUCLEOTIDE SEQUENCE</scope>
</reference>
<dbReference type="EMBL" id="ONZQ02000001">
    <property type="protein sequence ID" value="SPN97028.1"/>
    <property type="molecule type" value="Genomic_DNA"/>
</dbReference>
<keyword evidence="3" id="KW-1185">Reference proteome</keyword>
<protein>
    <recommendedName>
        <fullName evidence="4">Dpy-30 domain-containing protein</fullName>
    </recommendedName>
</protein>
<feature type="compositionally biased region" description="Polar residues" evidence="1">
    <location>
        <begin position="1"/>
        <end position="12"/>
    </location>
</feature>
<comment type="caution">
    <text evidence="2">The sequence shown here is derived from an EMBL/GenBank/DDBJ whole genome shotgun (WGS) entry which is preliminary data.</text>
</comment>
<evidence type="ECO:0008006" key="4">
    <source>
        <dbReference type="Google" id="ProtNLM"/>
    </source>
</evidence>
<proteinExistence type="predicted"/>
<sequence length="153" mass="15985">MSEPVNGSDNPPVQQPVAPTASPAPNVEPMDTTTDEPLAEPQASTQPEPTAAQPSSGITQTANTAASPAVEANAPTTPAADQPPAPGAQNVREILNTKVNPFLLAGLRQIFRDPSNIPDDPLRILGEFLLEKHREIVAKDTDPNQAKANGLTS</sequence>
<dbReference type="Proteomes" id="UP001187682">
    <property type="component" value="Unassembled WGS sequence"/>
</dbReference>
<evidence type="ECO:0000313" key="3">
    <source>
        <dbReference type="Proteomes" id="UP001187682"/>
    </source>
</evidence>
<dbReference type="Gene3D" id="1.20.890.10">
    <property type="entry name" value="cAMP-dependent protein kinase regulatory subunit, dimerization-anchoring domain"/>
    <property type="match status" value="1"/>
</dbReference>
<feature type="compositionally biased region" description="Polar residues" evidence="1">
    <location>
        <begin position="42"/>
        <end position="66"/>
    </location>
</feature>
<organism evidence="2 3">
    <name type="scientific">Cephalotrichum gorgonifer</name>
    <dbReference type="NCBI Taxonomy" id="2041049"/>
    <lineage>
        <taxon>Eukaryota</taxon>
        <taxon>Fungi</taxon>
        <taxon>Dikarya</taxon>
        <taxon>Ascomycota</taxon>
        <taxon>Pezizomycotina</taxon>
        <taxon>Sordariomycetes</taxon>
        <taxon>Hypocreomycetidae</taxon>
        <taxon>Microascales</taxon>
        <taxon>Microascaceae</taxon>
        <taxon>Cephalotrichum</taxon>
    </lineage>
</organism>
<feature type="region of interest" description="Disordered" evidence="1">
    <location>
        <begin position="1"/>
        <end position="93"/>
    </location>
</feature>
<gene>
    <name evidence="2" type="ORF">DNG_00544</name>
</gene>
<evidence type="ECO:0000313" key="2">
    <source>
        <dbReference type="EMBL" id="SPN97028.1"/>
    </source>
</evidence>